<feature type="domain" description="RNA polymerase sigma-70 region 4" evidence="9">
    <location>
        <begin position="459"/>
        <end position="512"/>
    </location>
</feature>
<feature type="compositionally biased region" description="Basic residues" evidence="6">
    <location>
        <begin position="63"/>
        <end position="78"/>
    </location>
</feature>
<dbReference type="GO" id="GO:0006352">
    <property type="term" value="P:DNA-templated transcription initiation"/>
    <property type="evidence" value="ECO:0007669"/>
    <property type="project" value="InterPro"/>
</dbReference>
<evidence type="ECO:0000313" key="10">
    <source>
        <dbReference type="EMBL" id="AKC88740.1"/>
    </source>
</evidence>
<evidence type="ECO:0000259" key="8">
    <source>
        <dbReference type="Pfam" id="PF04542"/>
    </source>
</evidence>
<evidence type="ECO:0000256" key="2">
    <source>
        <dbReference type="ARBA" id="ARBA00023015"/>
    </source>
</evidence>
<evidence type="ECO:0000259" key="9">
    <source>
        <dbReference type="Pfam" id="PF04545"/>
    </source>
</evidence>
<evidence type="ECO:0000256" key="5">
    <source>
        <dbReference type="ARBA" id="ARBA00023163"/>
    </source>
</evidence>
<dbReference type="InterPro" id="IPR007630">
    <property type="entry name" value="RNA_pol_sigma70_r4"/>
</dbReference>
<evidence type="ECO:0000259" key="7">
    <source>
        <dbReference type="Pfam" id="PF04539"/>
    </source>
</evidence>
<comment type="similarity">
    <text evidence="1">Belongs to the sigma-70 factor family.</text>
</comment>
<dbReference type="Gene3D" id="1.10.10.10">
    <property type="entry name" value="Winged helix-like DNA-binding domain superfamily/Winged helix DNA-binding domain"/>
    <property type="match status" value="3"/>
</dbReference>
<dbReference type="Pfam" id="PF04542">
    <property type="entry name" value="Sigma70_r2"/>
    <property type="match status" value="1"/>
</dbReference>
<dbReference type="GO" id="GO:0003677">
    <property type="term" value="F:DNA binding"/>
    <property type="evidence" value="ECO:0007669"/>
    <property type="project" value="UniProtKB-KW"/>
</dbReference>
<feature type="domain" description="RNA polymerase sigma-70 region 2" evidence="8">
    <location>
        <begin position="294"/>
        <end position="363"/>
    </location>
</feature>
<dbReference type="PRINTS" id="PR00046">
    <property type="entry name" value="SIGMA70FCT"/>
</dbReference>
<evidence type="ECO:0000256" key="3">
    <source>
        <dbReference type="ARBA" id="ARBA00023082"/>
    </source>
</evidence>
<dbReference type="PANTHER" id="PTHR30603:SF4">
    <property type="entry name" value="RNA POLYMERASE SIGMA FACTOR SIGE, CHLOROPLASTIC_MITOCHONDRIAL"/>
    <property type="match status" value="1"/>
</dbReference>
<keyword evidence="2" id="KW-0805">Transcription regulation</keyword>
<dbReference type="GO" id="GO:0071482">
    <property type="term" value="P:cellular response to light stimulus"/>
    <property type="evidence" value="ECO:0007669"/>
    <property type="project" value="UniProtKB-ARBA"/>
</dbReference>
<sequence>MGVVFVSSSALRSPLGMNIKISNPRVKFKRPLVMAFKEDKHDKIALAVPCEKIPLPIETPKNQQKRRGRSTKTSKRIKAVTAEEAPPCNLEMDYSEAAAKLENIYKRSPTTDDDSSDLDSSVRRRLERTREVNGDDGKGIADIVVRNTVKKVKRLNLDKRIALKRNTEEKVDALLIQGKKNTEEKVDALLIQRKKSLDDENEKIKKLVREYRVPTHYVRLDWMKTKMLPVLSCSEHAWLVKLMQPMKAIQKVQKNLHKKLGKEPTNSELADVMNMNVIEVKKRWDIGQSARNKLIKHNLRLVLFVINKYFQDLVDGPNFEDFCQAGVQGLITAIDRFEPERGSLSTYGIFWIRHAIMRHMKRTNIFGIPFSLESLRLKVHKAKVKLSYELHRSPTDEEIIKRVGISPEKYYDVKRVSRPVYSLHARHPVTQEEYIDLITDDGDDKQRQPALVRLALDDVLDSLNPKESLVMRQRFGLDGKGERTLGEIAGNLNISREMVRKHELKAVMKLKHPARVDYLHNHLALN</sequence>
<dbReference type="NCBIfam" id="TIGR02937">
    <property type="entry name" value="sigma70-ECF"/>
    <property type="match status" value="1"/>
</dbReference>
<proteinExistence type="evidence at transcript level"/>
<evidence type="ECO:0000256" key="4">
    <source>
        <dbReference type="ARBA" id="ARBA00023125"/>
    </source>
</evidence>
<evidence type="ECO:0000256" key="6">
    <source>
        <dbReference type="SAM" id="MobiDB-lite"/>
    </source>
</evidence>
<dbReference type="InterPro" id="IPR013325">
    <property type="entry name" value="RNA_pol_sigma_r2"/>
</dbReference>
<organism evidence="10">
    <name type="scientific">Geranium maderense</name>
    <dbReference type="NCBI Taxonomy" id="28964"/>
    <lineage>
        <taxon>Eukaryota</taxon>
        <taxon>Viridiplantae</taxon>
        <taxon>Streptophyta</taxon>
        <taxon>Embryophyta</taxon>
        <taxon>Tracheophyta</taxon>
        <taxon>Spermatophyta</taxon>
        <taxon>Magnoliopsida</taxon>
        <taxon>eudicotyledons</taxon>
        <taxon>Gunneridae</taxon>
        <taxon>Pentapetalae</taxon>
        <taxon>rosids</taxon>
        <taxon>malvids</taxon>
        <taxon>Geraniales</taxon>
        <taxon>Geraniaceae</taxon>
        <taxon>Geranium</taxon>
    </lineage>
</organism>
<protein>
    <submittedName>
        <fullName evidence="10">Sigma factor</fullName>
    </submittedName>
</protein>
<dbReference type="PANTHER" id="PTHR30603">
    <property type="entry name" value="RNA POLYMERASE SIGMA FACTOR RPO"/>
    <property type="match status" value="1"/>
</dbReference>
<feature type="region of interest" description="Disordered" evidence="6">
    <location>
        <begin position="106"/>
        <end position="130"/>
    </location>
</feature>
<dbReference type="InterPro" id="IPR007627">
    <property type="entry name" value="RNA_pol_sigma70_r2"/>
</dbReference>
<dbReference type="GO" id="GO:0016987">
    <property type="term" value="F:sigma factor activity"/>
    <property type="evidence" value="ECO:0007669"/>
    <property type="project" value="UniProtKB-KW"/>
</dbReference>
<name>A0A0G2STR0_9ROSI</name>
<feature type="region of interest" description="Disordered" evidence="6">
    <location>
        <begin position="57"/>
        <end position="78"/>
    </location>
</feature>
<feature type="domain" description="RNA polymerase sigma-70 region 3" evidence="7">
    <location>
        <begin position="377"/>
        <end position="446"/>
    </location>
</feature>
<keyword evidence="5" id="KW-0804">Transcription</keyword>
<dbReference type="InterPro" id="IPR014284">
    <property type="entry name" value="RNA_pol_sigma-70_dom"/>
</dbReference>
<accession>A0A0G2STR0</accession>
<dbReference type="EMBL" id="KJ916971">
    <property type="protein sequence ID" value="AKC88740.1"/>
    <property type="molecule type" value="mRNA"/>
</dbReference>
<dbReference type="InterPro" id="IPR007624">
    <property type="entry name" value="RNA_pol_sigma70_r3"/>
</dbReference>
<dbReference type="SUPFAM" id="SSF88946">
    <property type="entry name" value="Sigma2 domain of RNA polymerase sigma factors"/>
    <property type="match status" value="1"/>
</dbReference>
<dbReference type="Pfam" id="PF04545">
    <property type="entry name" value="Sigma70_r4"/>
    <property type="match status" value="1"/>
</dbReference>
<feature type="domain" description="RNA polymerase sigma-70 region 3" evidence="7">
    <location>
        <begin position="248"/>
        <end position="283"/>
    </location>
</feature>
<dbReference type="Gene3D" id="1.10.1740.10">
    <property type="match status" value="1"/>
</dbReference>
<keyword evidence="3" id="KW-0731">Sigma factor</keyword>
<feature type="compositionally biased region" description="Basic and acidic residues" evidence="6">
    <location>
        <begin position="120"/>
        <end position="130"/>
    </location>
</feature>
<reference evidence="10" key="1">
    <citation type="journal article" date="2015" name="Plant Cell">
        <title>Coordinated rates of evolution between interacting plastid and nuclear genes in Geraniaceae.</title>
        <authorList>
            <person name="Zhang J."/>
            <person name="Ruhlman T.A."/>
            <person name="Sabir J."/>
            <person name="Blazier J.C."/>
            <person name="Jansen R.K."/>
        </authorList>
    </citation>
    <scope>NUCLEOTIDE SEQUENCE</scope>
</reference>
<dbReference type="InterPro" id="IPR050239">
    <property type="entry name" value="Sigma-70_RNA_pol_init_factors"/>
</dbReference>
<gene>
    <name evidence="10" type="primary">sig5</name>
</gene>
<keyword evidence="4" id="KW-0238">DNA-binding</keyword>
<dbReference type="InterPro" id="IPR036388">
    <property type="entry name" value="WH-like_DNA-bd_sf"/>
</dbReference>
<dbReference type="AlphaFoldDB" id="A0A0G2STR0"/>
<dbReference type="Pfam" id="PF04539">
    <property type="entry name" value="Sigma70_r3"/>
    <property type="match status" value="2"/>
</dbReference>
<dbReference type="InterPro" id="IPR013324">
    <property type="entry name" value="RNA_pol_sigma_r3/r4-like"/>
</dbReference>
<dbReference type="InterPro" id="IPR000943">
    <property type="entry name" value="RNA_pol_sigma70"/>
</dbReference>
<evidence type="ECO:0000256" key="1">
    <source>
        <dbReference type="ARBA" id="ARBA00007788"/>
    </source>
</evidence>
<dbReference type="SUPFAM" id="SSF88659">
    <property type="entry name" value="Sigma3 and sigma4 domains of RNA polymerase sigma factors"/>
    <property type="match status" value="2"/>
</dbReference>